<dbReference type="PANTHER" id="PTHR39601">
    <property type="entry name" value="CHORIOGENIN HMINOR"/>
    <property type="match status" value="1"/>
</dbReference>
<comment type="caution">
    <text evidence="3">The sequence shown here is derived from an EMBL/GenBank/DDBJ whole genome shotgun (WGS) entry which is preliminary data.</text>
</comment>
<dbReference type="PANTHER" id="PTHR39601:SF1">
    <property type="entry name" value="CHORIOGENIN HMINOR"/>
    <property type="match status" value="1"/>
</dbReference>
<feature type="compositionally biased region" description="Basic and acidic residues" evidence="1">
    <location>
        <begin position="803"/>
        <end position="814"/>
    </location>
</feature>
<feature type="region of interest" description="Disordered" evidence="1">
    <location>
        <begin position="792"/>
        <end position="817"/>
    </location>
</feature>
<feature type="compositionally biased region" description="Low complexity" evidence="1">
    <location>
        <begin position="686"/>
        <end position="715"/>
    </location>
</feature>
<feature type="domain" description="DUF8004" evidence="2">
    <location>
        <begin position="213"/>
        <end position="303"/>
    </location>
</feature>
<feature type="region of interest" description="Disordered" evidence="1">
    <location>
        <begin position="623"/>
        <end position="656"/>
    </location>
</feature>
<accession>A0A9P7U0D3</accession>
<feature type="region of interest" description="Disordered" evidence="1">
    <location>
        <begin position="735"/>
        <end position="767"/>
    </location>
</feature>
<dbReference type="AlphaFoldDB" id="A0A9P7U0D3"/>
<dbReference type="EMBL" id="SRRH01000280">
    <property type="protein sequence ID" value="KAG6292313.1"/>
    <property type="molecule type" value="Genomic_DNA"/>
</dbReference>
<feature type="region of interest" description="Disordered" evidence="1">
    <location>
        <begin position="405"/>
        <end position="427"/>
    </location>
</feature>
<evidence type="ECO:0000313" key="4">
    <source>
        <dbReference type="Proteomes" id="UP000707071"/>
    </source>
</evidence>
<gene>
    <name evidence="3" type="ORF">E4U09_003489</name>
</gene>
<feature type="region of interest" description="Disordered" evidence="1">
    <location>
        <begin position="1"/>
        <end position="26"/>
    </location>
</feature>
<evidence type="ECO:0000256" key="1">
    <source>
        <dbReference type="SAM" id="MobiDB-lite"/>
    </source>
</evidence>
<keyword evidence="4" id="KW-1185">Reference proteome</keyword>
<feature type="compositionally biased region" description="Polar residues" evidence="1">
    <location>
        <begin position="744"/>
        <end position="757"/>
    </location>
</feature>
<dbReference type="Pfam" id="PF26013">
    <property type="entry name" value="DUF8004"/>
    <property type="match status" value="1"/>
</dbReference>
<evidence type="ECO:0000313" key="3">
    <source>
        <dbReference type="EMBL" id="KAG6292313.1"/>
    </source>
</evidence>
<name>A0A9P7U0D3_9HYPO</name>
<proteinExistence type="predicted"/>
<organism evidence="3 4">
    <name type="scientific">Claviceps aff. purpurea</name>
    <dbReference type="NCBI Taxonomy" id="1967640"/>
    <lineage>
        <taxon>Eukaryota</taxon>
        <taxon>Fungi</taxon>
        <taxon>Dikarya</taxon>
        <taxon>Ascomycota</taxon>
        <taxon>Pezizomycotina</taxon>
        <taxon>Sordariomycetes</taxon>
        <taxon>Hypocreomycetidae</taxon>
        <taxon>Hypocreales</taxon>
        <taxon>Clavicipitaceae</taxon>
        <taxon>Claviceps</taxon>
    </lineage>
</organism>
<sequence length="883" mass="98670">MPPASFRETSKASRPSSSRRSSGVKSYLDATTTNNHFRTSSSSMKVKLKRWDGTKRINTSWDGSQEDSELRIRNGNCFIYLHSYETVHGGPDAKMAPSFILPFSLLLAHKCYALIERFLASRATGDSTSGHRRSPGDFRKLYHSDPKQRVELFMPTPRGATARQRQRHQLSTRNFFAWVLGRSLVGETLGEALVGLLESMYEYRSGGSVDNVADLVRYLQVEGYLSLARQPDHALAVLRLAETFRLKTLYLEALSHCVAMGDLVSGRPDLQHVSLATRELMHASKNELDTRLKKTSDMLQNFLDHELSESQLGIPAGIRVHLELFRTFLLSFYSAKMGYYPPLDFDGCMYRAMARDFTALYNLLVDEGYSSDEAMPSVAVGGLCTLQLIQSFDARNGFEPMKHPLPRMPHRDEQSRSGNRIPWPSLRAKSRNNERHLDHVSLVQASNWRQESFENGLVKAYREFEEECALFPRKLSKDERVSLVDGRKIRWILVYGVHQTLQHATQLPAGVPADPATTQIISLVKTTKVPWEDGTLSGGIPRSQTEPALSRLREQQQQQQQQSDTAVAAAKKRVEIKPDIDYFALTHKEEDSNAALSSALQRRKTLPANSRFVTRRSNSFKQAFSSQGTIRKSLRRLNKTSSVPTTTTATPTTSTTPSVCEFPCYEAVHAYQVDSAGHSTPSTELTSRSTSTASNTRYSNVSTVPSSSTSSSSSSMIGKHTAEATITCFVTPEAPLPLERSPSSRRWSVHQDSSTRLSKSKSVTKRRPMSTVLDGGYNYAVKAFGHLVDHERRGVFSGPGPGRQRDEDADDKRAPSSSLLRGRFMSLAKRDSVVIGQEPYGLGRNDSDDWTAMQRFLDDQEVPHGVSDAWAQYADLGGLTEMR</sequence>
<feature type="compositionally biased region" description="Low complexity" evidence="1">
    <location>
        <begin position="640"/>
        <end position="656"/>
    </location>
</feature>
<evidence type="ECO:0000259" key="2">
    <source>
        <dbReference type="Pfam" id="PF26013"/>
    </source>
</evidence>
<reference evidence="3 4" key="1">
    <citation type="journal article" date="2020" name="bioRxiv">
        <title>Whole genome comparisons of ergot fungi reveals the divergence and evolution of species within the genus Claviceps are the result of varying mechanisms driving genome evolution and host range expansion.</title>
        <authorList>
            <person name="Wyka S.A."/>
            <person name="Mondo S.J."/>
            <person name="Liu M."/>
            <person name="Dettman J."/>
            <person name="Nalam V."/>
            <person name="Broders K.D."/>
        </authorList>
    </citation>
    <scope>NUCLEOTIDE SEQUENCE [LARGE SCALE GENOMIC DNA]</scope>
    <source>
        <strain evidence="3 4">Clav52</strain>
    </source>
</reference>
<feature type="region of interest" description="Disordered" evidence="1">
    <location>
        <begin position="534"/>
        <end position="570"/>
    </location>
</feature>
<protein>
    <recommendedName>
        <fullName evidence="2">DUF8004 domain-containing protein</fullName>
    </recommendedName>
</protein>
<feature type="region of interest" description="Disordered" evidence="1">
    <location>
        <begin position="676"/>
        <end position="716"/>
    </location>
</feature>
<dbReference type="Proteomes" id="UP000707071">
    <property type="component" value="Unassembled WGS sequence"/>
</dbReference>
<dbReference type="InterPro" id="IPR058317">
    <property type="entry name" value="DUF8004"/>
</dbReference>
<feature type="compositionally biased region" description="Basic residues" evidence="1">
    <location>
        <begin position="758"/>
        <end position="767"/>
    </location>
</feature>